<feature type="region of interest" description="Disordered" evidence="1">
    <location>
        <begin position="108"/>
        <end position="132"/>
    </location>
</feature>
<name>A0A0G4N4J3_VERLO</name>
<accession>A0A0G4N4J3</accession>
<evidence type="ECO:0000313" key="3">
    <source>
        <dbReference type="Proteomes" id="UP000044602"/>
    </source>
</evidence>
<organism evidence="2 3">
    <name type="scientific">Verticillium longisporum</name>
    <name type="common">Verticillium dahliae var. longisporum</name>
    <dbReference type="NCBI Taxonomy" id="100787"/>
    <lineage>
        <taxon>Eukaryota</taxon>
        <taxon>Fungi</taxon>
        <taxon>Dikarya</taxon>
        <taxon>Ascomycota</taxon>
        <taxon>Pezizomycotina</taxon>
        <taxon>Sordariomycetes</taxon>
        <taxon>Hypocreomycetidae</taxon>
        <taxon>Glomerellales</taxon>
        <taxon>Plectosphaerellaceae</taxon>
        <taxon>Verticillium</taxon>
    </lineage>
</organism>
<evidence type="ECO:0000256" key="1">
    <source>
        <dbReference type="SAM" id="MobiDB-lite"/>
    </source>
</evidence>
<sequence length="132" mass="14820">MNDDMAKCMPVTQRCKDELLCTRQRALSADVELQRRRSGREDLSSDEHGAPRYRYMSQGIQTWCQVCCCRGVIGPEDMASPDSANELAGQPSECRVRALLQTVEVDSRRRNGIDKQAGGRRGHLGYSKVRTS</sequence>
<dbReference type="AlphaFoldDB" id="A0A0G4N4J3"/>
<gene>
    <name evidence="2" type="ORF">BN1708_001850</name>
</gene>
<protein>
    <submittedName>
        <fullName evidence="2">Uncharacterized protein</fullName>
    </submittedName>
</protein>
<reference evidence="2 3" key="1">
    <citation type="submission" date="2015-05" db="EMBL/GenBank/DDBJ databases">
        <authorList>
            <person name="Wang D.B."/>
            <person name="Wang M."/>
        </authorList>
    </citation>
    <scope>NUCLEOTIDE SEQUENCE [LARGE SCALE GENOMIC DNA]</scope>
    <source>
        <strain evidence="2">VL1</strain>
    </source>
</reference>
<dbReference type="Proteomes" id="UP000044602">
    <property type="component" value="Unassembled WGS sequence"/>
</dbReference>
<dbReference type="EMBL" id="CVQH01026971">
    <property type="protein sequence ID" value="CRK41526.1"/>
    <property type="molecule type" value="Genomic_DNA"/>
</dbReference>
<keyword evidence="3" id="KW-1185">Reference proteome</keyword>
<evidence type="ECO:0000313" key="2">
    <source>
        <dbReference type="EMBL" id="CRK41526.1"/>
    </source>
</evidence>
<proteinExistence type="predicted"/>